<feature type="region of interest" description="Disordered" evidence="6">
    <location>
        <begin position="38"/>
        <end position="75"/>
    </location>
</feature>
<keyword evidence="7" id="KW-1185">Reference proteome</keyword>
<feature type="region of interest" description="Disordered" evidence="6">
    <location>
        <begin position="1"/>
        <end position="20"/>
    </location>
</feature>
<accession>A0A915ACG5</accession>
<protein>
    <recommendedName>
        <fullName evidence="3">Activator of basal transcription 1</fullName>
    </recommendedName>
</protein>
<dbReference type="InterPro" id="IPR039119">
    <property type="entry name" value="ABT1/Esf2"/>
</dbReference>
<dbReference type="GO" id="GO:0000480">
    <property type="term" value="P:endonucleolytic cleavage in 5'-ETS of tricistronic rRNA transcript (SSU-rRNA, 5.8S rRNA, LSU-rRNA)"/>
    <property type="evidence" value="ECO:0007669"/>
    <property type="project" value="TreeGrafter"/>
</dbReference>
<evidence type="ECO:0000256" key="6">
    <source>
        <dbReference type="SAM" id="MobiDB-lite"/>
    </source>
</evidence>
<dbReference type="GO" id="GO:0034462">
    <property type="term" value="P:small-subunit processome assembly"/>
    <property type="evidence" value="ECO:0007669"/>
    <property type="project" value="TreeGrafter"/>
</dbReference>
<evidence type="ECO:0000256" key="1">
    <source>
        <dbReference type="ARBA" id="ARBA00004604"/>
    </source>
</evidence>
<dbReference type="Gene3D" id="3.30.70.330">
    <property type="match status" value="1"/>
</dbReference>
<comment type="similarity">
    <text evidence="2">Belongs to the ESF2/ABP1 family.</text>
</comment>
<organism evidence="7 8">
    <name type="scientific">Parascaris univalens</name>
    <name type="common">Nematode worm</name>
    <dbReference type="NCBI Taxonomy" id="6257"/>
    <lineage>
        <taxon>Eukaryota</taxon>
        <taxon>Metazoa</taxon>
        <taxon>Ecdysozoa</taxon>
        <taxon>Nematoda</taxon>
        <taxon>Chromadorea</taxon>
        <taxon>Rhabditida</taxon>
        <taxon>Spirurina</taxon>
        <taxon>Ascaridomorpha</taxon>
        <taxon>Ascaridoidea</taxon>
        <taxon>Ascarididae</taxon>
        <taxon>Parascaris</taxon>
    </lineage>
</organism>
<evidence type="ECO:0000256" key="3">
    <source>
        <dbReference type="ARBA" id="ARBA00020737"/>
    </source>
</evidence>
<keyword evidence="5" id="KW-0539">Nucleus</keyword>
<dbReference type="SUPFAM" id="SSF54928">
    <property type="entry name" value="RNA-binding domain, RBD"/>
    <property type="match status" value="1"/>
</dbReference>
<dbReference type="GO" id="GO:0000472">
    <property type="term" value="P:endonucleolytic cleavage to generate mature 5'-end of SSU-rRNA from (SSU-rRNA, 5.8S rRNA, LSU-rRNA)"/>
    <property type="evidence" value="ECO:0007669"/>
    <property type="project" value="TreeGrafter"/>
</dbReference>
<dbReference type="CDD" id="cd12263">
    <property type="entry name" value="RRM_ABT1_like"/>
    <property type="match status" value="1"/>
</dbReference>
<sequence>GRSFAFFSRNGMDYEGGASSAETATSIFDDKVVANVMSGSQVDPSEPANSSNAASKRVNKKLKQRRILSKGEDPEERERRSGIIYFQSLPPFFTVTRMREEMSKFGEIGRIYLQAEKRRNANNAKGKRRKRFTEGWVEFKDKSRAKRVAASLNNTAVGGKRRSAARETLWTMRYLSRFKWTHLKEQLTYEHKVEQQRMRAEISQAKRQANFFAEQVEKGEQLRKLEEKVLKKGGVWEKFQRQVQQRTVVRKNAKREKTSSASDEQLMKMIFAE</sequence>
<dbReference type="GO" id="GO:0000447">
    <property type="term" value="P:endonucleolytic cleavage in ITS1 to separate SSU-rRNA from 5.8S rRNA and LSU-rRNA from tricistronic rRNA transcript (SSU-rRNA, 5.8S rRNA, LSU-rRNA)"/>
    <property type="evidence" value="ECO:0007669"/>
    <property type="project" value="TreeGrafter"/>
</dbReference>
<proteinExistence type="inferred from homology"/>
<dbReference type="InterPro" id="IPR012677">
    <property type="entry name" value="Nucleotide-bd_a/b_plait_sf"/>
</dbReference>
<comment type="subcellular location">
    <subcellularLocation>
        <location evidence="1">Nucleus</location>
        <location evidence="1">Nucleolus</location>
    </subcellularLocation>
</comment>
<dbReference type="PANTHER" id="PTHR12311:SF7">
    <property type="entry name" value="ACTIVATOR OF BASAL TRANSCRIPTION 1"/>
    <property type="match status" value="1"/>
</dbReference>
<dbReference type="GO" id="GO:0005730">
    <property type="term" value="C:nucleolus"/>
    <property type="evidence" value="ECO:0007669"/>
    <property type="project" value="UniProtKB-SubCell"/>
</dbReference>
<reference evidence="8" key="1">
    <citation type="submission" date="2022-11" db="UniProtKB">
        <authorList>
            <consortium name="WormBaseParasite"/>
        </authorList>
    </citation>
    <scope>IDENTIFICATION</scope>
</reference>
<dbReference type="InterPro" id="IPR035979">
    <property type="entry name" value="RBD_domain_sf"/>
</dbReference>
<evidence type="ECO:0000256" key="2">
    <source>
        <dbReference type="ARBA" id="ARBA00005819"/>
    </source>
</evidence>
<dbReference type="InterPro" id="IPR034353">
    <property type="entry name" value="ABT1/ESF2_RRM"/>
</dbReference>
<dbReference type="Proteomes" id="UP000887569">
    <property type="component" value="Unplaced"/>
</dbReference>
<name>A0A915ACG5_PARUN</name>
<feature type="compositionally biased region" description="Basic residues" evidence="6">
    <location>
        <begin position="57"/>
        <end position="68"/>
    </location>
</feature>
<evidence type="ECO:0000256" key="4">
    <source>
        <dbReference type="ARBA" id="ARBA00022884"/>
    </source>
</evidence>
<keyword evidence="4" id="KW-0694">RNA-binding</keyword>
<evidence type="ECO:0000256" key="5">
    <source>
        <dbReference type="ARBA" id="ARBA00023242"/>
    </source>
</evidence>
<dbReference type="GO" id="GO:0003723">
    <property type="term" value="F:RNA binding"/>
    <property type="evidence" value="ECO:0007669"/>
    <property type="project" value="UniProtKB-KW"/>
</dbReference>
<dbReference type="PANTHER" id="PTHR12311">
    <property type="entry name" value="ACTIVATOR OF BASAL TRANSCRIPTION 1"/>
    <property type="match status" value="1"/>
</dbReference>
<dbReference type="AlphaFoldDB" id="A0A915ACG5"/>
<dbReference type="WBParaSite" id="PgR005X_g038_t01">
    <property type="protein sequence ID" value="PgR005X_g038_t01"/>
    <property type="gene ID" value="PgR005X_g038"/>
</dbReference>
<evidence type="ECO:0000313" key="7">
    <source>
        <dbReference type="Proteomes" id="UP000887569"/>
    </source>
</evidence>
<evidence type="ECO:0000313" key="8">
    <source>
        <dbReference type="WBParaSite" id="PgR005X_g038_t01"/>
    </source>
</evidence>